<organism evidence="2 3">
    <name type="scientific">Chryseobacterium sediminis</name>
    <dbReference type="NCBI Taxonomy" id="1679494"/>
    <lineage>
        <taxon>Bacteria</taxon>
        <taxon>Pseudomonadati</taxon>
        <taxon>Bacteroidota</taxon>
        <taxon>Flavobacteriia</taxon>
        <taxon>Flavobacteriales</taxon>
        <taxon>Weeksellaceae</taxon>
        <taxon>Chryseobacterium group</taxon>
        <taxon>Chryseobacterium</taxon>
    </lineage>
</organism>
<dbReference type="RefSeq" id="WP_184553286.1">
    <property type="nucleotide sequence ID" value="NZ_JACHKS010000001.1"/>
</dbReference>
<feature type="transmembrane region" description="Helical" evidence="1">
    <location>
        <begin position="12"/>
        <end position="39"/>
    </location>
</feature>
<gene>
    <name evidence="2" type="ORF">HNP24_000894</name>
</gene>
<evidence type="ECO:0000256" key="1">
    <source>
        <dbReference type="SAM" id="Phobius"/>
    </source>
</evidence>
<evidence type="ECO:0000313" key="2">
    <source>
        <dbReference type="EMBL" id="MBB6329944.1"/>
    </source>
</evidence>
<protein>
    <submittedName>
        <fullName evidence="2">Uncharacterized protein</fullName>
    </submittedName>
</protein>
<dbReference type="Proteomes" id="UP000587367">
    <property type="component" value="Unassembled WGS sequence"/>
</dbReference>
<keyword evidence="1" id="KW-0812">Transmembrane</keyword>
<comment type="caution">
    <text evidence="2">The sequence shown here is derived from an EMBL/GenBank/DDBJ whole genome shotgun (WGS) entry which is preliminary data.</text>
</comment>
<name>A0ABR6Q0C1_9FLAO</name>
<accession>A0ABR6Q0C1</accession>
<keyword evidence="3" id="KW-1185">Reference proteome</keyword>
<evidence type="ECO:0000313" key="3">
    <source>
        <dbReference type="Proteomes" id="UP000587367"/>
    </source>
</evidence>
<keyword evidence="1" id="KW-1133">Transmembrane helix</keyword>
<proteinExistence type="predicted"/>
<dbReference type="EMBL" id="JACHKS010000001">
    <property type="protein sequence ID" value="MBB6329944.1"/>
    <property type="molecule type" value="Genomic_DNA"/>
</dbReference>
<reference evidence="2 3" key="1">
    <citation type="submission" date="2020-08" db="EMBL/GenBank/DDBJ databases">
        <title>Functional genomics of gut bacteria from endangered species of beetles.</title>
        <authorList>
            <person name="Carlos-Shanley C."/>
        </authorList>
    </citation>
    <scope>NUCLEOTIDE SEQUENCE [LARGE SCALE GENOMIC DNA]</scope>
    <source>
        <strain evidence="2 3">S00068</strain>
    </source>
</reference>
<keyword evidence="1" id="KW-0472">Membrane</keyword>
<sequence>MTETFNYFCKEFTWPGLIFSIFVNILSSFMFIFALLYLLKPKIHIVPLIARQDNPFDGSDDMVHVFKIVNRSWFGAYDVEVRANYYTITQGDNGIVNKLFNKIELVTNKMNYLNPKKPKKNYGDHCAQFLTLEDLVHQIRTNNKYVQFQVTARHSLTGLSNIKTFDYVNGNYVKEGLFKAGDYDEVLQ</sequence>